<evidence type="ECO:0000256" key="1">
    <source>
        <dbReference type="SAM" id="Phobius"/>
    </source>
</evidence>
<feature type="non-terminal residue" evidence="3">
    <location>
        <position position="1"/>
    </location>
</feature>
<keyword evidence="1" id="KW-1133">Transmembrane helix</keyword>
<dbReference type="EMBL" id="CATQJA010001066">
    <property type="protein sequence ID" value="CAJ0565562.1"/>
    <property type="molecule type" value="Genomic_DNA"/>
</dbReference>
<keyword evidence="1" id="KW-0472">Membrane</keyword>
<sequence>MGRTSDTAINCPAGCNYCSKLHGIGSDGKHVAGWGCGCGNTGMNVVECQTTGQQRLTTYNGDQYCCTGDYCNAAAYGKISAAVLMICLGFLLY</sequence>
<dbReference type="InterPro" id="IPR045860">
    <property type="entry name" value="Snake_toxin-like_sf"/>
</dbReference>
<organism evidence="3 4">
    <name type="scientific">Mesorhabditis spiculigera</name>
    <dbReference type="NCBI Taxonomy" id="96644"/>
    <lineage>
        <taxon>Eukaryota</taxon>
        <taxon>Metazoa</taxon>
        <taxon>Ecdysozoa</taxon>
        <taxon>Nematoda</taxon>
        <taxon>Chromadorea</taxon>
        <taxon>Rhabditida</taxon>
        <taxon>Rhabditina</taxon>
        <taxon>Rhabditomorpha</taxon>
        <taxon>Rhabditoidea</taxon>
        <taxon>Rhabditidae</taxon>
        <taxon>Mesorhabditinae</taxon>
        <taxon>Mesorhabditis</taxon>
    </lineage>
</organism>
<dbReference type="Proteomes" id="UP001177023">
    <property type="component" value="Unassembled WGS sequence"/>
</dbReference>
<evidence type="ECO:0000313" key="2">
    <source>
        <dbReference type="EMBL" id="CAJ0565562.1"/>
    </source>
</evidence>
<accession>A0AA36G7W2</accession>
<dbReference type="AlphaFoldDB" id="A0AA36G7W2"/>
<dbReference type="EMBL" id="CATQJA010002641">
    <property type="protein sequence ID" value="CAJ0575913.1"/>
    <property type="molecule type" value="Genomic_DNA"/>
</dbReference>
<reference evidence="3" key="1">
    <citation type="submission" date="2023-06" db="EMBL/GenBank/DDBJ databases">
        <authorList>
            <person name="Delattre M."/>
        </authorList>
    </citation>
    <scope>NUCLEOTIDE SEQUENCE</scope>
    <source>
        <strain evidence="3">AF72</strain>
    </source>
</reference>
<evidence type="ECO:0000313" key="4">
    <source>
        <dbReference type="Proteomes" id="UP001177023"/>
    </source>
</evidence>
<feature type="transmembrane region" description="Helical" evidence="1">
    <location>
        <begin position="73"/>
        <end position="92"/>
    </location>
</feature>
<name>A0AA36G7W2_9BILA</name>
<keyword evidence="1" id="KW-0812">Transmembrane</keyword>
<comment type="caution">
    <text evidence="3">The sequence shown here is derived from an EMBL/GenBank/DDBJ whole genome shotgun (WGS) entry which is preliminary data.</text>
</comment>
<evidence type="ECO:0000313" key="3">
    <source>
        <dbReference type="EMBL" id="CAJ0575913.1"/>
    </source>
</evidence>
<protein>
    <submittedName>
        <fullName evidence="3">Uncharacterized protein</fullName>
    </submittedName>
</protein>
<dbReference type="SUPFAM" id="SSF57302">
    <property type="entry name" value="Snake toxin-like"/>
    <property type="match status" value="1"/>
</dbReference>
<proteinExistence type="predicted"/>
<gene>
    <name evidence="3" type="ORF">MSPICULIGERA_LOCUS14214</name>
    <name evidence="2" type="ORF">MSPICULIGERA_LOCUS4196</name>
</gene>
<keyword evidence="4" id="KW-1185">Reference proteome</keyword>